<dbReference type="Proteomes" id="UP000441754">
    <property type="component" value="Unassembled WGS sequence"/>
</dbReference>
<dbReference type="InterPro" id="IPR052897">
    <property type="entry name" value="Sec-Metab_Biosynth_Hydrolase"/>
</dbReference>
<dbReference type="SUPFAM" id="SSF53474">
    <property type="entry name" value="alpha/beta-Hydrolases"/>
    <property type="match status" value="1"/>
</dbReference>
<keyword evidence="4" id="KW-1185">Reference proteome</keyword>
<reference evidence="3 4" key="1">
    <citation type="journal article" date="2018" name="Antonie Van Leeuwenhoek">
        <title>Larkinella terrae sp. nov., isolated from soil on Jeju Island, South Korea.</title>
        <authorList>
            <person name="Ten L.N."/>
            <person name="Jeon J."/>
            <person name="Park S.J."/>
            <person name="Park S."/>
            <person name="Lee S.Y."/>
            <person name="Kim M.K."/>
            <person name="Jung H.Y."/>
        </authorList>
    </citation>
    <scope>NUCLEOTIDE SEQUENCE [LARGE SCALE GENOMIC DNA]</scope>
    <source>
        <strain evidence="3 4">KCTC 52001</strain>
    </source>
</reference>
<dbReference type="PANTHER" id="PTHR37017">
    <property type="entry name" value="AB HYDROLASE-1 DOMAIN-CONTAINING PROTEIN-RELATED"/>
    <property type="match status" value="1"/>
</dbReference>
<dbReference type="Pfam" id="PF12697">
    <property type="entry name" value="Abhydrolase_6"/>
    <property type="match status" value="1"/>
</dbReference>
<protein>
    <submittedName>
        <fullName evidence="3">Alpha/beta fold hydrolase</fullName>
    </submittedName>
</protein>
<keyword evidence="3" id="KW-0378">Hydrolase</keyword>
<feature type="domain" description="AB hydrolase-1" evidence="2">
    <location>
        <begin position="33"/>
        <end position="244"/>
    </location>
</feature>
<comment type="caution">
    <text evidence="3">The sequence shown here is derived from an EMBL/GenBank/DDBJ whole genome shotgun (WGS) entry which is preliminary data.</text>
</comment>
<sequence length="255" mass="27326">MKIAALLLLSAVIVSISTSNAQTKKMEATKPTIIFVHGLWADGSSWNKVIPLLVARGFKVISVQNPTTTLENDIAATQRAIAIAGGDVVLVGHSWGGFVITEAGDHPKVKALVYVAAYAPEKDETVPSLSEQAAPTQLASFFQAEGGFISLTKEGISKVFANDLSAQEQELVFAVQQPTSPDVFKGVASKVAWKQKPSWYIVASEDKTINPDLERLMAQRAKAKTTILKSCHVAMLSKPNQVLEVILEAASQAVN</sequence>
<evidence type="ECO:0000259" key="2">
    <source>
        <dbReference type="Pfam" id="PF12697"/>
    </source>
</evidence>
<name>A0A7K0EDR0_9BACT</name>
<organism evidence="3 4">
    <name type="scientific">Larkinella terrae</name>
    <dbReference type="NCBI Taxonomy" id="2025311"/>
    <lineage>
        <taxon>Bacteria</taxon>
        <taxon>Pseudomonadati</taxon>
        <taxon>Bacteroidota</taxon>
        <taxon>Cytophagia</taxon>
        <taxon>Cytophagales</taxon>
        <taxon>Spirosomataceae</taxon>
        <taxon>Larkinella</taxon>
    </lineage>
</organism>
<evidence type="ECO:0000313" key="3">
    <source>
        <dbReference type="EMBL" id="MRS59895.1"/>
    </source>
</evidence>
<dbReference type="GO" id="GO:0016787">
    <property type="term" value="F:hydrolase activity"/>
    <property type="evidence" value="ECO:0007669"/>
    <property type="project" value="UniProtKB-KW"/>
</dbReference>
<dbReference type="InterPro" id="IPR029058">
    <property type="entry name" value="AB_hydrolase_fold"/>
</dbReference>
<feature type="signal peptide" evidence="1">
    <location>
        <begin position="1"/>
        <end position="21"/>
    </location>
</feature>
<proteinExistence type="predicted"/>
<accession>A0A7K0EDR0</accession>
<keyword evidence="1" id="KW-0732">Signal</keyword>
<gene>
    <name evidence="3" type="ORF">GJJ30_01220</name>
</gene>
<dbReference type="OrthoDB" id="9112061at2"/>
<dbReference type="Gene3D" id="3.40.50.1820">
    <property type="entry name" value="alpha/beta hydrolase"/>
    <property type="match status" value="1"/>
</dbReference>
<evidence type="ECO:0000256" key="1">
    <source>
        <dbReference type="SAM" id="SignalP"/>
    </source>
</evidence>
<dbReference type="EMBL" id="WJXZ01000001">
    <property type="protein sequence ID" value="MRS59895.1"/>
    <property type="molecule type" value="Genomic_DNA"/>
</dbReference>
<dbReference type="PANTHER" id="PTHR37017:SF11">
    <property type="entry name" value="ESTERASE_LIPASE_THIOESTERASE DOMAIN-CONTAINING PROTEIN"/>
    <property type="match status" value="1"/>
</dbReference>
<dbReference type="RefSeq" id="WP_154172320.1">
    <property type="nucleotide sequence ID" value="NZ_WJXZ01000001.1"/>
</dbReference>
<dbReference type="InterPro" id="IPR000073">
    <property type="entry name" value="AB_hydrolase_1"/>
</dbReference>
<dbReference type="AlphaFoldDB" id="A0A7K0EDR0"/>
<feature type="chain" id="PRO_5029677776" evidence="1">
    <location>
        <begin position="22"/>
        <end position="255"/>
    </location>
</feature>
<evidence type="ECO:0000313" key="4">
    <source>
        <dbReference type="Proteomes" id="UP000441754"/>
    </source>
</evidence>